<protein>
    <submittedName>
        <fullName evidence="3">Winged helix-turn-helix transcriptional regulator</fullName>
    </submittedName>
</protein>
<dbReference type="AlphaFoldDB" id="A0A6A7XXY2"/>
<keyword evidence="4" id="KW-1185">Reference proteome</keyword>
<dbReference type="PANTHER" id="PTHR33164:SF105">
    <property type="entry name" value="TRANSCRIPTIONAL REPRESSOR PROTEIN-RELATED"/>
    <property type="match status" value="1"/>
</dbReference>
<dbReference type="PANTHER" id="PTHR33164">
    <property type="entry name" value="TRANSCRIPTIONAL REGULATOR, MARR FAMILY"/>
    <property type="match status" value="1"/>
</dbReference>
<dbReference type="PROSITE" id="PS50995">
    <property type="entry name" value="HTH_MARR_2"/>
    <property type="match status" value="1"/>
</dbReference>
<evidence type="ECO:0000259" key="2">
    <source>
        <dbReference type="PROSITE" id="PS50995"/>
    </source>
</evidence>
<evidence type="ECO:0000256" key="1">
    <source>
        <dbReference type="SAM" id="MobiDB-lite"/>
    </source>
</evidence>
<feature type="domain" description="HTH marR-type" evidence="2">
    <location>
        <begin position="100"/>
        <end position="233"/>
    </location>
</feature>
<name>A0A6A7XXY2_9HYPH</name>
<comment type="caution">
    <text evidence="3">The sequence shown here is derived from an EMBL/GenBank/DDBJ whole genome shotgun (WGS) entry which is preliminary data.</text>
</comment>
<dbReference type="GO" id="GO:0006950">
    <property type="term" value="P:response to stress"/>
    <property type="evidence" value="ECO:0007669"/>
    <property type="project" value="TreeGrafter"/>
</dbReference>
<dbReference type="InterPro" id="IPR000835">
    <property type="entry name" value="HTH_MarR-typ"/>
</dbReference>
<evidence type="ECO:0000313" key="4">
    <source>
        <dbReference type="Proteomes" id="UP000332515"/>
    </source>
</evidence>
<dbReference type="Pfam" id="PF01047">
    <property type="entry name" value="MarR"/>
    <property type="match status" value="1"/>
</dbReference>
<dbReference type="InterPro" id="IPR036390">
    <property type="entry name" value="WH_DNA-bd_sf"/>
</dbReference>
<gene>
    <name evidence="3" type="ORF">F0357_00600</name>
</gene>
<feature type="region of interest" description="Disordered" evidence="1">
    <location>
        <begin position="1"/>
        <end position="87"/>
    </location>
</feature>
<dbReference type="Proteomes" id="UP000332515">
    <property type="component" value="Unassembled WGS sequence"/>
</dbReference>
<dbReference type="Gene3D" id="1.10.10.10">
    <property type="entry name" value="Winged helix-like DNA-binding domain superfamily/Winged helix DNA-binding domain"/>
    <property type="match status" value="1"/>
</dbReference>
<dbReference type="InterPro" id="IPR039422">
    <property type="entry name" value="MarR/SlyA-like"/>
</dbReference>
<reference evidence="3 4" key="1">
    <citation type="submission" date="2019-09" db="EMBL/GenBank/DDBJ databases">
        <title>Segnochrobactrum spirostomi gen. nov., sp. nov., isolated from the ciliate Spirostomum cf. yagiui and description of a novel family, Segnochrobactraceae fam. nov. within the order Rhizobiales of the class Alphaproteobacteria.</title>
        <authorList>
            <person name="Akter S."/>
            <person name="Shazib S.U.A."/>
            <person name="Shin M.K."/>
        </authorList>
    </citation>
    <scope>NUCLEOTIDE SEQUENCE [LARGE SCALE GENOMIC DNA]</scope>
    <source>
        <strain evidence="3 4">Sp-1</strain>
    </source>
</reference>
<dbReference type="SMART" id="SM00347">
    <property type="entry name" value="HTH_MARR"/>
    <property type="match status" value="1"/>
</dbReference>
<proteinExistence type="predicted"/>
<dbReference type="SUPFAM" id="SSF46785">
    <property type="entry name" value="Winged helix' DNA-binding domain"/>
    <property type="match status" value="1"/>
</dbReference>
<feature type="compositionally biased region" description="Low complexity" evidence="1">
    <location>
        <begin position="73"/>
        <end position="87"/>
    </location>
</feature>
<organism evidence="3 4">
    <name type="scientific">Segnochrobactrum spirostomi</name>
    <dbReference type="NCBI Taxonomy" id="2608987"/>
    <lineage>
        <taxon>Bacteria</taxon>
        <taxon>Pseudomonadati</taxon>
        <taxon>Pseudomonadota</taxon>
        <taxon>Alphaproteobacteria</taxon>
        <taxon>Hyphomicrobiales</taxon>
        <taxon>Segnochrobactraceae</taxon>
        <taxon>Segnochrobactrum</taxon>
    </lineage>
</organism>
<accession>A0A6A7XXY2</accession>
<feature type="compositionally biased region" description="Basic and acidic residues" evidence="1">
    <location>
        <begin position="47"/>
        <end position="72"/>
    </location>
</feature>
<sequence>MSNRPSKPISASKPNGAPKSGQAASPRAARSNQVAEPPRASKPPHASKSEGASKWDRDSKPDRASEQDRAVRADAGAPRAAARPKAARPVPFEITIEVRDTCLCLYLQRAARALARTFDDALRPVGLTNGQFSLLMALNRPEPPPLGPVAQLLAMDRTTLTAALKPLERDGLVRIETDPNDRRSRRLALTEAGAERLAAAVPIWRATHATVEVALPPDADPVVLRAALIALTG</sequence>
<dbReference type="GO" id="GO:0003700">
    <property type="term" value="F:DNA-binding transcription factor activity"/>
    <property type="evidence" value="ECO:0007669"/>
    <property type="project" value="InterPro"/>
</dbReference>
<evidence type="ECO:0000313" key="3">
    <source>
        <dbReference type="EMBL" id="MQT11198.1"/>
    </source>
</evidence>
<dbReference type="InterPro" id="IPR036388">
    <property type="entry name" value="WH-like_DNA-bd_sf"/>
</dbReference>
<dbReference type="EMBL" id="VWNA01000001">
    <property type="protein sequence ID" value="MQT11198.1"/>
    <property type="molecule type" value="Genomic_DNA"/>
</dbReference>